<dbReference type="InterPro" id="IPR013897">
    <property type="entry name" value="Duc1"/>
</dbReference>
<protein>
    <submittedName>
        <fullName evidence="3">UPF0590 protein</fullName>
    </submittedName>
</protein>
<dbReference type="Pfam" id="PF08588">
    <property type="entry name" value="Duc1"/>
    <property type="match status" value="1"/>
</dbReference>
<feature type="region of interest" description="Disordered" evidence="1">
    <location>
        <begin position="168"/>
        <end position="190"/>
    </location>
</feature>
<dbReference type="AlphaFoldDB" id="A0A401GNK8"/>
<accession>A0A401GNK8</accession>
<dbReference type="GeneID" id="38780720"/>
<sequence>MPRLRVLAGPSLEELYPVCANSHTPVHISSELFEGQVAVFIKGFADHCGKVNESSYFEAEERKGITWSIQMQGRFLQSYSADDILFGNTFDRPLKLPWGFSAAVKFMQFRDPTLDQDLASKTKPWAFSPLIATMPYLRHQRVEREGQPPPFPPEHPTGEDTSALCTADGRSSAARPMESKNNEKRRTHFRNRAHRQGVIFGPDDLITVDFCHRHLYFSPKGIDLRIPGGISIDIMKYWDGQPVRFVCCERVRDGQGANGKPWGRVFWCVVIERVEEDGSLAEHSEGLTDDADDSKKLD</sequence>
<dbReference type="EMBL" id="BFAD01000005">
    <property type="protein sequence ID" value="GBE83803.1"/>
    <property type="molecule type" value="Genomic_DNA"/>
</dbReference>
<reference evidence="3 4" key="1">
    <citation type="journal article" date="2018" name="Sci. Rep.">
        <title>Genome sequence of the cauliflower mushroom Sparassis crispa (Hanabiratake) and its association with beneficial usage.</title>
        <authorList>
            <person name="Kiyama R."/>
            <person name="Furutani Y."/>
            <person name="Kawaguchi K."/>
            <person name="Nakanishi T."/>
        </authorList>
    </citation>
    <scope>NUCLEOTIDE SEQUENCE [LARGE SCALE GENOMIC DNA]</scope>
</reference>
<gene>
    <name evidence="3" type="ORF">SCP_0508600</name>
</gene>
<dbReference type="Proteomes" id="UP000287166">
    <property type="component" value="Unassembled WGS sequence"/>
</dbReference>
<evidence type="ECO:0000313" key="3">
    <source>
        <dbReference type="EMBL" id="GBE83803.1"/>
    </source>
</evidence>
<dbReference type="PANTHER" id="PTHR34826">
    <property type="entry name" value="UPF0590 PROTEIN C409.17C"/>
    <property type="match status" value="1"/>
</dbReference>
<comment type="caution">
    <text evidence="3">The sequence shown here is derived from an EMBL/GenBank/DDBJ whole genome shotgun (WGS) entry which is preliminary data.</text>
</comment>
<evidence type="ECO:0000256" key="1">
    <source>
        <dbReference type="SAM" id="MobiDB-lite"/>
    </source>
</evidence>
<evidence type="ECO:0000313" key="4">
    <source>
        <dbReference type="Proteomes" id="UP000287166"/>
    </source>
</evidence>
<dbReference type="InParanoid" id="A0A401GNK8"/>
<proteinExistence type="predicted"/>
<evidence type="ECO:0000259" key="2">
    <source>
        <dbReference type="Pfam" id="PF08588"/>
    </source>
</evidence>
<feature type="region of interest" description="Disordered" evidence="1">
    <location>
        <begin position="143"/>
        <end position="162"/>
    </location>
</feature>
<dbReference type="OrthoDB" id="2119945at2759"/>
<name>A0A401GNK8_9APHY</name>
<keyword evidence="4" id="KW-1185">Reference proteome</keyword>
<organism evidence="3 4">
    <name type="scientific">Sparassis crispa</name>
    <dbReference type="NCBI Taxonomy" id="139825"/>
    <lineage>
        <taxon>Eukaryota</taxon>
        <taxon>Fungi</taxon>
        <taxon>Dikarya</taxon>
        <taxon>Basidiomycota</taxon>
        <taxon>Agaricomycotina</taxon>
        <taxon>Agaricomycetes</taxon>
        <taxon>Polyporales</taxon>
        <taxon>Sparassidaceae</taxon>
        <taxon>Sparassis</taxon>
    </lineage>
</organism>
<feature type="domain" description="Domain of unknown function at the cortex 1" evidence="2">
    <location>
        <begin position="3"/>
        <end position="272"/>
    </location>
</feature>
<dbReference type="PANTHER" id="PTHR34826:SF2">
    <property type="entry name" value="UPF0590 PROTEIN C409.17C"/>
    <property type="match status" value="1"/>
</dbReference>
<dbReference type="RefSeq" id="XP_027614716.1">
    <property type="nucleotide sequence ID" value="XM_027758915.1"/>
</dbReference>